<dbReference type="PROSITE" id="PS52050">
    <property type="entry name" value="WYL"/>
    <property type="match status" value="1"/>
</dbReference>
<dbReference type="InterPro" id="IPR026881">
    <property type="entry name" value="WYL_dom"/>
</dbReference>
<dbReference type="InterPro" id="IPR057727">
    <property type="entry name" value="WCX_dom"/>
</dbReference>
<evidence type="ECO:0000313" key="4">
    <source>
        <dbReference type="Proteomes" id="UP000294360"/>
    </source>
</evidence>
<organism evidence="3 4">
    <name type="scientific">Methylocella tundrae</name>
    <dbReference type="NCBI Taxonomy" id="227605"/>
    <lineage>
        <taxon>Bacteria</taxon>
        <taxon>Pseudomonadati</taxon>
        <taxon>Pseudomonadota</taxon>
        <taxon>Alphaproteobacteria</taxon>
        <taxon>Hyphomicrobiales</taxon>
        <taxon>Beijerinckiaceae</taxon>
        <taxon>Methylocella</taxon>
    </lineage>
</organism>
<dbReference type="InterPro" id="IPR051534">
    <property type="entry name" value="CBASS_pafABC_assoc_protein"/>
</dbReference>
<sequence>MRFEKSVGVLSLARALAASAEGLTIEEMAETAGVSRRTAERMRDAVEATFGLLERVEDGRKMRFRIAARGLGNFAVAPTALELTELENAARALETGRDVGRAITLRSLDQKIRASLREADRRRLDIDVEDQIRAEAFARQVGPRPLADPAVLKALREALLAGRIIRFRYEGNHSDAARRHTVVPYGILFAPRYYLVASVKRKPELALFRLDRIHDVEVTDEPGAPPEGFDLAAYASRSFGVFQEEPEDIVLRFDASAAADARTYLFHPTQQMADENDGSVTVSFRAGGLLQIVHHLMTWGPTVTILASERLKQLMWDQVAALHAHHRLSKSRARASKTATS</sequence>
<feature type="domain" description="WYL" evidence="1">
    <location>
        <begin position="151"/>
        <end position="218"/>
    </location>
</feature>
<reference evidence="3 4" key="1">
    <citation type="submission" date="2019-03" db="EMBL/GenBank/DDBJ databases">
        <authorList>
            <person name="Kox A.R. M."/>
        </authorList>
    </citation>
    <scope>NUCLEOTIDE SEQUENCE [LARGE SCALE GENOMIC DNA]</scope>
    <source>
        <strain evidence="3">MTUNDRAET4 annotated genome</strain>
    </source>
</reference>
<accession>A0A4V6IMP1</accession>
<evidence type="ECO:0000259" key="1">
    <source>
        <dbReference type="Pfam" id="PF13280"/>
    </source>
</evidence>
<dbReference type="PANTHER" id="PTHR34580:SF1">
    <property type="entry name" value="PROTEIN PAFC"/>
    <property type="match status" value="1"/>
</dbReference>
<dbReference type="KEGG" id="mtun:MTUNDRAET4_1911"/>
<feature type="domain" description="WCX" evidence="2">
    <location>
        <begin position="245"/>
        <end position="321"/>
    </location>
</feature>
<evidence type="ECO:0000313" key="3">
    <source>
        <dbReference type="EMBL" id="VFU08804.1"/>
    </source>
</evidence>
<evidence type="ECO:0000259" key="2">
    <source>
        <dbReference type="Pfam" id="PF25583"/>
    </source>
</evidence>
<dbReference type="RefSeq" id="WP_166795902.1">
    <property type="nucleotide sequence ID" value="NZ_CP139089.1"/>
</dbReference>
<dbReference type="Proteomes" id="UP000294360">
    <property type="component" value="Chromosome"/>
</dbReference>
<name>A0A4V6IMP1_METTU</name>
<dbReference type="Pfam" id="PF25583">
    <property type="entry name" value="WCX"/>
    <property type="match status" value="1"/>
</dbReference>
<dbReference type="Pfam" id="PF13280">
    <property type="entry name" value="WYL"/>
    <property type="match status" value="1"/>
</dbReference>
<dbReference type="EMBL" id="LR536450">
    <property type="protein sequence ID" value="VFU08804.1"/>
    <property type="molecule type" value="Genomic_DNA"/>
</dbReference>
<protein>
    <submittedName>
        <fullName evidence="3">Uncharacterized protein</fullName>
    </submittedName>
</protein>
<dbReference type="PANTHER" id="PTHR34580">
    <property type="match status" value="1"/>
</dbReference>
<dbReference type="AlphaFoldDB" id="A0A4V6IMP1"/>
<proteinExistence type="predicted"/>
<gene>
    <name evidence="3" type="ORF">MTUNDRAET4_1911</name>
</gene>